<dbReference type="AlphaFoldDB" id="A0A183IE31"/>
<feature type="compositionally biased region" description="Low complexity" evidence="1">
    <location>
        <begin position="88"/>
        <end position="114"/>
    </location>
</feature>
<sequence length="191" mass="20786">LQRIVAAAAAAASAVPTVTAWTAPGWPGSAPSTEGKQLRPRPAVPKRSCMQDMHQAMCRSLAIDRFIDGDDTLSEKRRKQYTVTSVHPSQSSSSSSSLMSSPPVSSPSSSSPPSDTAEIEQKLRDGVWEAETIYYTASNGVSHQQRLKKGTAYRSVETSEFVCFVSHDSTIYRIGGLKWHKIKKMMIALPT</sequence>
<accession>A0A183IE31</accession>
<name>A0A183IE31_9BILA</name>
<evidence type="ECO:0000313" key="2">
    <source>
        <dbReference type="WBParaSite" id="SBAD_0000196501-mRNA-1"/>
    </source>
</evidence>
<reference evidence="2" key="1">
    <citation type="submission" date="2016-06" db="UniProtKB">
        <authorList>
            <consortium name="WormBaseParasite"/>
        </authorList>
    </citation>
    <scope>IDENTIFICATION</scope>
</reference>
<feature type="region of interest" description="Disordered" evidence="1">
    <location>
        <begin position="23"/>
        <end position="45"/>
    </location>
</feature>
<dbReference type="WBParaSite" id="SBAD_0000196501-mRNA-1">
    <property type="protein sequence ID" value="SBAD_0000196501-mRNA-1"/>
    <property type="gene ID" value="SBAD_0000196501"/>
</dbReference>
<protein>
    <submittedName>
        <fullName evidence="2">HELP domain-containing protein</fullName>
    </submittedName>
</protein>
<organism evidence="2">
    <name type="scientific">Soboliphyme baturini</name>
    <dbReference type="NCBI Taxonomy" id="241478"/>
    <lineage>
        <taxon>Eukaryota</taxon>
        <taxon>Metazoa</taxon>
        <taxon>Ecdysozoa</taxon>
        <taxon>Nematoda</taxon>
        <taxon>Enoplea</taxon>
        <taxon>Dorylaimia</taxon>
        <taxon>Dioctophymatida</taxon>
        <taxon>Dioctophymatoidea</taxon>
        <taxon>Soboliphymatidae</taxon>
        <taxon>Soboliphyme</taxon>
    </lineage>
</organism>
<evidence type="ECO:0000256" key="1">
    <source>
        <dbReference type="SAM" id="MobiDB-lite"/>
    </source>
</evidence>
<proteinExistence type="predicted"/>
<feature type="region of interest" description="Disordered" evidence="1">
    <location>
        <begin position="78"/>
        <end position="120"/>
    </location>
</feature>